<proteinExistence type="predicted"/>
<dbReference type="PATRIC" id="fig|1246995.3.peg.632"/>
<organism evidence="3 4">
    <name type="scientific">Actinoplanes friuliensis DSM 7358</name>
    <dbReference type="NCBI Taxonomy" id="1246995"/>
    <lineage>
        <taxon>Bacteria</taxon>
        <taxon>Bacillati</taxon>
        <taxon>Actinomycetota</taxon>
        <taxon>Actinomycetes</taxon>
        <taxon>Micromonosporales</taxon>
        <taxon>Micromonosporaceae</taxon>
        <taxon>Actinoplanes</taxon>
    </lineage>
</organism>
<dbReference type="KEGG" id="afs:AFR_03140"/>
<dbReference type="RefSeq" id="WP_023357860.1">
    <property type="nucleotide sequence ID" value="NC_022657.1"/>
</dbReference>
<dbReference type="Pfam" id="PF00754">
    <property type="entry name" value="F5_F8_type_C"/>
    <property type="match status" value="1"/>
</dbReference>
<dbReference type="STRING" id="1246995.AFR_03140"/>
<dbReference type="HOGENOM" id="CLU_292023_0_0_11"/>
<dbReference type="OrthoDB" id="3584564at2"/>
<evidence type="ECO:0000313" key="4">
    <source>
        <dbReference type="Proteomes" id="UP000017746"/>
    </source>
</evidence>
<dbReference type="EMBL" id="CP006272">
    <property type="protein sequence ID" value="AGZ38917.1"/>
    <property type="molecule type" value="Genomic_DNA"/>
</dbReference>
<dbReference type="InterPro" id="IPR008979">
    <property type="entry name" value="Galactose-bd-like_sf"/>
</dbReference>
<protein>
    <submittedName>
        <fullName evidence="3">Secreted protein</fullName>
    </submittedName>
</protein>
<dbReference type="PROSITE" id="PS50022">
    <property type="entry name" value="FA58C_3"/>
    <property type="match status" value="1"/>
</dbReference>
<dbReference type="Gene3D" id="2.60.120.260">
    <property type="entry name" value="Galactose-binding domain-like"/>
    <property type="match status" value="2"/>
</dbReference>
<dbReference type="AlphaFoldDB" id="U5VQ26"/>
<sequence length="987" mass="106681">MLALSRRQLLALAGAGGITGALGLPARAAAAAPDPVADRYRELLHVHTRWVEEQWDTTIGAYKAQDFRFVAVLGNAVLLGMDDYDARLADIDAATLKTKTVATIQRYAATNRLAGGTEWGRQLFWDSTFELYFVLAARLLWDDLDEQTRLNVERIAVGQAAYAYALGSDDDPLSGGWSPRGTAGGWIGDTKLEEMGVYAQALAPGLAWAADDDEEADGWRERFLLWATNSSGLPVADRANPAVIDGQRIDQLATAHNLHDSFIVENHESANPHYQAELWRTAGRAAIHFLVAGRPLPQVLTHQPNGEQLWATLRLLASDAGEPVMPMVADRYHLYGRDILPLAFLAQVQGDRDAARAEADLSERLMPYLRYEPKYRLTKFSGEEKYEPEARAELAISWLFHRLRKTPVQPVSPAEFFRRASGTRDFGEDVGLTAHQSERAFAAAVTKDGFVNFLWQPGHDNWLIDTRAPAFLPAGSKPTHTWTRAYAKSRDGLDATATVLAIGGGRAGFATLPTGTVVYASTGLPGEGGLTLFNLYMPGVPGLSGSRSFTTPDGVAVLGKHDEGDITFPPREARWVRMLGREPGTAYGYSIYTFEVLDTRGADLAQGAMPTASSEDIWNPARNATDGNPDTRWAVAREERGRADSWLAVDLGSAVTVAGVRIDWEAAYGKRFVIQTSTDGLTWTDAVAVPETRSAAGWVGIDGRAGLVTHGATRKIVVSATAVSATAPMIEGYAGATTDLAAAASRPLPTASGLRISDADGYLSVFNLTPAAVKDAPVRLPNGRRLYRGSQIARGRGLEWSISLAGGTAAVEPPRFTLDEPAPDGTRFEVADSRHLEISAPARRRAVLTVRSGSWSARVRVPAGRSRRLVVPDGPITPTGDRARGRTTFPTSPLPAGMTSPARAVDGDRRTSWRPGGSGRMVVDLGAVVAIGDVQLTWSKGRRPRWRLEASADGLTYTALGERARYVALVVEGWRPGDGELIELAVR</sequence>
<evidence type="ECO:0000313" key="3">
    <source>
        <dbReference type="EMBL" id="AGZ38917.1"/>
    </source>
</evidence>
<gene>
    <name evidence="3" type="ORF">AFR_03140</name>
</gene>
<evidence type="ECO:0000259" key="2">
    <source>
        <dbReference type="PROSITE" id="PS50022"/>
    </source>
</evidence>
<dbReference type="eggNOG" id="COG5316">
    <property type="taxonomic scope" value="Bacteria"/>
</dbReference>
<dbReference type="InterPro" id="IPR000421">
    <property type="entry name" value="FA58C"/>
</dbReference>
<name>U5VQ26_9ACTN</name>
<dbReference type="PROSITE" id="PS51318">
    <property type="entry name" value="TAT"/>
    <property type="match status" value="1"/>
</dbReference>
<evidence type="ECO:0000256" key="1">
    <source>
        <dbReference type="SAM" id="MobiDB-lite"/>
    </source>
</evidence>
<keyword evidence="4" id="KW-1185">Reference proteome</keyword>
<feature type="domain" description="F5/8 type C" evidence="2">
    <location>
        <begin position="591"/>
        <end position="685"/>
    </location>
</feature>
<dbReference type="InterPro" id="IPR006311">
    <property type="entry name" value="TAT_signal"/>
</dbReference>
<reference evidence="3 4" key="1">
    <citation type="journal article" date="2014" name="J. Biotechnol.">
        <title>Complete genome sequence of the actinobacterium Actinoplanes friuliensis HAG 010964, producer of the lipopeptide antibiotic friulimycin.</title>
        <authorList>
            <person name="Ruckert C."/>
            <person name="Szczepanowski R."/>
            <person name="Albersmeier A."/>
            <person name="Goesmann A."/>
            <person name="Fischer N."/>
            <person name="Steinkamper A."/>
            <person name="Puhler A."/>
            <person name="Biener R."/>
            <person name="Schwartz D."/>
            <person name="Kalinowski J."/>
        </authorList>
    </citation>
    <scope>NUCLEOTIDE SEQUENCE [LARGE SCALE GENOMIC DNA]</scope>
    <source>
        <strain evidence="3 4">DSM 7358</strain>
    </source>
</reference>
<feature type="region of interest" description="Disordered" evidence="1">
    <location>
        <begin position="869"/>
        <end position="917"/>
    </location>
</feature>
<accession>U5VQ26</accession>
<dbReference type="SUPFAM" id="SSF49785">
    <property type="entry name" value="Galactose-binding domain-like"/>
    <property type="match status" value="2"/>
</dbReference>
<dbReference type="Proteomes" id="UP000017746">
    <property type="component" value="Chromosome"/>
</dbReference>